<protein>
    <recommendedName>
        <fullName evidence="3">NADH:ubiquinone reductase (non-electrogenic)</fullName>
        <ecNumber evidence="3">1.6.5.9</ecNumber>
    </recommendedName>
</protein>
<evidence type="ECO:0000313" key="15">
    <source>
        <dbReference type="Proteomes" id="UP000239649"/>
    </source>
</evidence>
<keyword evidence="6" id="KW-0274">FAD</keyword>
<dbReference type="OrthoDB" id="3244603at2759"/>
<gene>
    <name evidence="14" type="primary">g502</name>
    <name evidence="14" type="ORF">C2E20_0502</name>
</gene>
<dbReference type="PRINTS" id="PR00368">
    <property type="entry name" value="FADPNR"/>
</dbReference>
<reference evidence="14 15" key="1">
    <citation type="journal article" date="2018" name="Plant J.">
        <title>Genome sequences of Chlorella sorokiniana UTEX 1602 and Micractinium conductrix SAG 241.80: implications to maltose excretion by a green alga.</title>
        <authorList>
            <person name="Arriola M.B."/>
            <person name="Velmurugan N."/>
            <person name="Zhang Y."/>
            <person name="Plunkett M.H."/>
            <person name="Hondzo H."/>
            <person name="Barney B.M."/>
        </authorList>
    </citation>
    <scope>NUCLEOTIDE SEQUENCE [LARGE SCALE GENOMIC DNA]</scope>
    <source>
        <strain evidence="14 15">SAG 241.80</strain>
    </source>
</reference>
<evidence type="ECO:0000256" key="5">
    <source>
        <dbReference type="ARBA" id="ARBA00022792"/>
    </source>
</evidence>
<dbReference type="PANTHER" id="PTHR43706:SF38">
    <property type="entry name" value="FAD_NAD(P)-BINDING DOMAIN-CONTAINING PROTEIN"/>
    <property type="match status" value="1"/>
</dbReference>
<evidence type="ECO:0000256" key="10">
    <source>
        <dbReference type="ARBA" id="ARBA00049010"/>
    </source>
</evidence>
<dbReference type="PANTHER" id="PTHR43706">
    <property type="entry name" value="NADH DEHYDROGENASE"/>
    <property type="match status" value="1"/>
</dbReference>
<dbReference type="Proteomes" id="UP000239649">
    <property type="component" value="Unassembled WGS sequence"/>
</dbReference>
<comment type="catalytic activity">
    <reaction evidence="9">
        <text>a quinone + NADH + H(+) = a quinol + NAD(+)</text>
        <dbReference type="Rhea" id="RHEA:46160"/>
        <dbReference type="ChEBI" id="CHEBI:15378"/>
        <dbReference type="ChEBI" id="CHEBI:24646"/>
        <dbReference type="ChEBI" id="CHEBI:57540"/>
        <dbReference type="ChEBI" id="CHEBI:57945"/>
        <dbReference type="ChEBI" id="CHEBI:132124"/>
        <dbReference type="EC" id="1.6.5.9"/>
    </reaction>
</comment>
<keyword evidence="8" id="KW-0520">NAD</keyword>
<evidence type="ECO:0000259" key="13">
    <source>
        <dbReference type="Pfam" id="PF22366"/>
    </source>
</evidence>
<feature type="compositionally biased region" description="Basic and acidic residues" evidence="11">
    <location>
        <begin position="39"/>
        <end position="51"/>
    </location>
</feature>
<feature type="region of interest" description="Disordered" evidence="11">
    <location>
        <begin position="33"/>
        <end position="75"/>
    </location>
</feature>
<comment type="caution">
    <text evidence="14">The sequence shown here is derived from an EMBL/GenBank/DDBJ whole genome shotgun (WGS) entry which is preliminary data.</text>
</comment>
<evidence type="ECO:0000256" key="9">
    <source>
        <dbReference type="ARBA" id="ARBA00047599"/>
    </source>
</evidence>
<comment type="similarity">
    <text evidence="2">Belongs to the NADH dehydrogenase family.</text>
</comment>
<dbReference type="InterPro" id="IPR045024">
    <property type="entry name" value="NDH-2"/>
</dbReference>
<feature type="domain" description="External alternative NADH-ubiquinone oxidoreductase-like C-terminal" evidence="13">
    <location>
        <begin position="556"/>
        <end position="619"/>
    </location>
</feature>
<dbReference type="EC" id="1.6.5.9" evidence="3"/>
<keyword evidence="4" id="KW-0285">Flavoprotein</keyword>
<evidence type="ECO:0000256" key="11">
    <source>
        <dbReference type="SAM" id="MobiDB-lite"/>
    </source>
</evidence>
<keyword evidence="5" id="KW-0999">Mitochondrion inner membrane</keyword>
<organism evidence="14 15">
    <name type="scientific">Micractinium conductrix</name>
    <dbReference type="NCBI Taxonomy" id="554055"/>
    <lineage>
        <taxon>Eukaryota</taxon>
        <taxon>Viridiplantae</taxon>
        <taxon>Chlorophyta</taxon>
        <taxon>core chlorophytes</taxon>
        <taxon>Trebouxiophyceae</taxon>
        <taxon>Chlorellales</taxon>
        <taxon>Chlorellaceae</taxon>
        <taxon>Chlorella clade</taxon>
        <taxon>Micractinium</taxon>
    </lineage>
</organism>
<dbReference type="STRING" id="554055.A0A2P6VS23"/>
<keyword evidence="5" id="KW-0472">Membrane</keyword>
<comment type="catalytic activity">
    <reaction evidence="10">
        <text>a ubiquinone + NADH + H(+) = a ubiquinol + NAD(+)</text>
        <dbReference type="Rhea" id="RHEA:23152"/>
        <dbReference type="Rhea" id="RHEA-COMP:9565"/>
        <dbReference type="Rhea" id="RHEA-COMP:9566"/>
        <dbReference type="ChEBI" id="CHEBI:15378"/>
        <dbReference type="ChEBI" id="CHEBI:16389"/>
        <dbReference type="ChEBI" id="CHEBI:17976"/>
        <dbReference type="ChEBI" id="CHEBI:57540"/>
        <dbReference type="ChEBI" id="CHEBI:57945"/>
    </reaction>
</comment>
<evidence type="ECO:0000256" key="4">
    <source>
        <dbReference type="ARBA" id="ARBA00022630"/>
    </source>
</evidence>
<dbReference type="EMBL" id="LHPF02000001">
    <property type="protein sequence ID" value="PSC76885.1"/>
    <property type="molecule type" value="Genomic_DNA"/>
</dbReference>
<keyword evidence="15" id="KW-1185">Reference proteome</keyword>
<evidence type="ECO:0000256" key="6">
    <source>
        <dbReference type="ARBA" id="ARBA00022827"/>
    </source>
</evidence>
<dbReference type="InterPro" id="IPR054585">
    <property type="entry name" value="NDH2-like_C"/>
</dbReference>
<feature type="domain" description="FAD/NAD(P)-binding" evidence="12">
    <location>
        <begin position="159"/>
        <end position="488"/>
    </location>
</feature>
<dbReference type="InterPro" id="IPR036188">
    <property type="entry name" value="FAD/NAD-bd_sf"/>
</dbReference>
<dbReference type="Pfam" id="PF07992">
    <property type="entry name" value="Pyr_redox_2"/>
    <property type="match status" value="1"/>
</dbReference>
<evidence type="ECO:0000256" key="3">
    <source>
        <dbReference type="ARBA" id="ARBA00012637"/>
    </source>
</evidence>
<keyword evidence="7" id="KW-0560">Oxidoreductase</keyword>
<name>A0A2P6VS23_9CHLO</name>
<comment type="subcellular location">
    <subcellularLocation>
        <location evidence="1">Mitochondrion inner membrane</location>
        <topology evidence="1">Peripheral membrane protein</topology>
    </subcellularLocation>
</comment>
<evidence type="ECO:0000256" key="8">
    <source>
        <dbReference type="ARBA" id="ARBA00023027"/>
    </source>
</evidence>
<evidence type="ECO:0000259" key="12">
    <source>
        <dbReference type="Pfam" id="PF07992"/>
    </source>
</evidence>
<dbReference type="GO" id="GO:0005743">
    <property type="term" value="C:mitochondrial inner membrane"/>
    <property type="evidence" value="ECO:0007669"/>
    <property type="project" value="UniProtKB-SubCell"/>
</dbReference>
<evidence type="ECO:0000256" key="7">
    <source>
        <dbReference type="ARBA" id="ARBA00023002"/>
    </source>
</evidence>
<evidence type="ECO:0000313" key="14">
    <source>
        <dbReference type="EMBL" id="PSC76885.1"/>
    </source>
</evidence>
<sequence>MRVAPGRLGTPPALSVGRRTFQLQTCASLRRLASARRSPRCEAAPDTKEQQPKAPTTPPAPPKNGSNSTEKKGVDRPLTELDLLALRSQHPHKPPSAAQWQQKSSMLEIAWDQFLDSVEDINRHWSRAVKELPTTKAFDKLISGGKDGALRLKSDKPVVLLLGSGWGAHSIMKVIDTDTYEVVCISPRNHFLFTPMLPSTAVGTVEFRSLLEPVRVANPFVTYFEAACDKVDMDNKVAYCTGKNSYLDGRRPQFEVPYDILIVAVGEQPATFGTPGVEENCYFMKEISDSVELRTQIQNQFELAALPGTSKEDMRQSLHFVVVGGGPTGVEFAGTLSDFLRDDLRKKYPELMPFVRVTLLNSGSILGSFDAKMQQYALDNFKRVGVDVRTGVRVTEVTKDTITLKDGEQIKYGICVWSAGNAARPLVQQLAAQIPEQAPFQPGGRPSKLAVDPFLRVIGARDVIAIGDCNLLVGDRLPATAQVAGQQGAYAAHLINRGYLPLVGGLDQPPPCKPVTTNNLLDPAYATLGSTVATADDDGAFTGLAFYKKRFEFLNLGMLAYVGDSEALTEITLPGTSIKLSGQLAFLVWKSVYITKQVSFRNRVLILFDWLKVQLFGRDLSNY</sequence>
<evidence type="ECO:0000256" key="1">
    <source>
        <dbReference type="ARBA" id="ARBA00004637"/>
    </source>
</evidence>
<dbReference type="InterPro" id="IPR023753">
    <property type="entry name" value="FAD/NAD-binding_dom"/>
</dbReference>
<evidence type="ECO:0000256" key="2">
    <source>
        <dbReference type="ARBA" id="ARBA00005272"/>
    </source>
</evidence>
<dbReference type="Gene3D" id="3.50.50.100">
    <property type="match status" value="1"/>
</dbReference>
<dbReference type="Pfam" id="PF22366">
    <property type="entry name" value="NDH2_C"/>
    <property type="match status" value="1"/>
</dbReference>
<proteinExistence type="inferred from homology"/>
<dbReference type="GO" id="GO:0050136">
    <property type="term" value="F:NADH dehydrogenase (quinone) (non-electrogenic) activity"/>
    <property type="evidence" value="ECO:0007669"/>
    <property type="project" value="UniProtKB-EC"/>
</dbReference>
<dbReference type="AlphaFoldDB" id="A0A2P6VS23"/>
<dbReference type="SUPFAM" id="SSF51905">
    <property type="entry name" value="FAD/NAD(P)-binding domain"/>
    <property type="match status" value="2"/>
</dbReference>
<accession>A0A2P6VS23</accession>
<keyword evidence="5" id="KW-0496">Mitochondrion</keyword>